<proteinExistence type="predicted"/>
<evidence type="ECO:0000313" key="2">
    <source>
        <dbReference type="Proteomes" id="UP000799428"/>
    </source>
</evidence>
<dbReference type="AlphaFoldDB" id="A0A6G1JY73"/>
<protein>
    <submittedName>
        <fullName evidence="1">Uncharacterized protein</fullName>
    </submittedName>
</protein>
<gene>
    <name evidence="1" type="ORF">K504DRAFT_505907</name>
</gene>
<dbReference type="EMBL" id="MU005778">
    <property type="protein sequence ID" value="KAF2705498.1"/>
    <property type="molecule type" value="Genomic_DNA"/>
</dbReference>
<dbReference type="OrthoDB" id="3801495at2759"/>
<reference evidence="1" key="1">
    <citation type="journal article" date="2020" name="Stud. Mycol.">
        <title>101 Dothideomycetes genomes: a test case for predicting lifestyles and emergence of pathogens.</title>
        <authorList>
            <person name="Haridas S."/>
            <person name="Albert R."/>
            <person name="Binder M."/>
            <person name="Bloem J."/>
            <person name="Labutti K."/>
            <person name="Salamov A."/>
            <person name="Andreopoulos B."/>
            <person name="Baker S."/>
            <person name="Barry K."/>
            <person name="Bills G."/>
            <person name="Bluhm B."/>
            <person name="Cannon C."/>
            <person name="Castanera R."/>
            <person name="Culley D."/>
            <person name="Daum C."/>
            <person name="Ezra D."/>
            <person name="Gonzalez J."/>
            <person name="Henrissat B."/>
            <person name="Kuo A."/>
            <person name="Liang C."/>
            <person name="Lipzen A."/>
            <person name="Lutzoni F."/>
            <person name="Magnuson J."/>
            <person name="Mondo S."/>
            <person name="Nolan M."/>
            <person name="Ohm R."/>
            <person name="Pangilinan J."/>
            <person name="Park H.-J."/>
            <person name="Ramirez L."/>
            <person name="Alfaro M."/>
            <person name="Sun H."/>
            <person name="Tritt A."/>
            <person name="Yoshinaga Y."/>
            <person name="Zwiers L.-H."/>
            <person name="Turgeon B."/>
            <person name="Goodwin S."/>
            <person name="Spatafora J."/>
            <person name="Crous P."/>
            <person name="Grigoriev I."/>
        </authorList>
    </citation>
    <scope>NUCLEOTIDE SEQUENCE</scope>
    <source>
        <strain evidence="1">CBS 279.74</strain>
    </source>
</reference>
<name>A0A6G1JY73_9PLEO</name>
<sequence length="316" mass="35185">MESPGDTHPLSDSVTAPDPNKASKGCTFLVIALELRHRVYSFFDPRVAPHAGCNGLYLSCKQIKAELDGEASFTFFKAAQEADKSLHYSLSVGSHYPRTGLFRDLSQVMVMIPRWSLERQSYMEQADMVRKLSCLTSLHLTLLAISLYDWHVANDGRFYNIHTCWNEFLPIQCHYPGTTYVEISPLVSRCFCLVAPENCQRAHPDSPDCLYPQVDAKTPRVVGPPCNARSVVFMSGCLDTSQVPIIQAIIQARALANSVSNANGTTNNTPQTDNDPGRLAEDMRSAGWELSTGMTMGVLGEWHLHWKKIVEDEETS</sequence>
<dbReference type="Proteomes" id="UP000799428">
    <property type="component" value="Unassembled WGS sequence"/>
</dbReference>
<keyword evidence="2" id="KW-1185">Reference proteome</keyword>
<accession>A0A6G1JY73</accession>
<evidence type="ECO:0000313" key="1">
    <source>
        <dbReference type="EMBL" id="KAF2705498.1"/>
    </source>
</evidence>
<organism evidence="1 2">
    <name type="scientific">Pleomassaria siparia CBS 279.74</name>
    <dbReference type="NCBI Taxonomy" id="1314801"/>
    <lineage>
        <taxon>Eukaryota</taxon>
        <taxon>Fungi</taxon>
        <taxon>Dikarya</taxon>
        <taxon>Ascomycota</taxon>
        <taxon>Pezizomycotina</taxon>
        <taxon>Dothideomycetes</taxon>
        <taxon>Pleosporomycetidae</taxon>
        <taxon>Pleosporales</taxon>
        <taxon>Pleomassariaceae</taxon>
        <taxon>Pleomassaria</taxon>
    </lineage>
</organism>